<evidence type="ECO:0000256" key="1">
    <source>
        <dbReference type="SAM" id="MobiDB-lite"/>
    </source>
</evidence>
<gene>
    <name evidence="2" type="ORF">Pmi06nite_22230</name>
</gene>
<dbReference type="EMBL" id="BOOO01000011">
    <property type="protein sequence ID" value="GII28781.1"/>
    <property type="molecule type" value="Genomic_DNA"/>
</dbReference>
<reference evidence="2 3" key="1">
    <citation type="submission" date="2021-01" db="EMBL/GenBank/DDBJ databases">
        <title>Whole genome shotgun sequence of Planotetraspora mira NBRC 15435.</title>
        <authorList>
            <person name="Komaki H."/>
            <person name="Tamura T."/>
        </authorList>
    </citation>
    <scope>NUCLEOTIDE SEQUENCE [LARGE SCALE GENOMIC DNA]</scope>
    <source>
        <strain evidence="2 3">NBRC 15435</strain>
    </source>
</reference>
<feature type="region of interest" description="Disordered" evidence="1">
    <location>
        <begin position="27"/>
        <end position="51"/>
    </location>
</feature>
<comment type="caution">
    <text evidence="2">The sequence shown here is derived from an EMBL/GenBank/DDBJ whole genome shotgun (WGS) entry which is preliminary data.</text>
</comment>
<organism evidence="2 3">
    <name type="scientific">Planotetraspora mira</name>
    <dbReference type="NCBI Taxonomy" id="58121"/>
    <lineage>
        <taxon>Bacteria</taxon>
        <taxon>Bacillati</taxon>
        <taxon>Actinomycetota</taxon>
        <taxon>Actinomycetes</taxon>
        <taxon>Streptosporangiales</taxon>
        <taxon>Streptosporangiaceae</taxon>
        <taxon>Planotetraspora</taxon>
    </lineage>
</organism>
<protein>
    <submittedName>
        <fullName evidence="2">Uncharacterized protein</fullName>
    </submittedName>
</protein>
<dbReference type="Proteomes" id="UP000650628">
    <property type="component" value="Unassembled WGS sequence"/>
</dbReference>
<keyword evidence="3" id="KW-1185">Reference proteome</keyword>
<evidence type="ECO:0000313" key="2">
    <source>
        <dbReference type="EMBL" id="GII28781.1"/>
    </source>
</evidence>
<evidence type="ECO:0000313" key="3">
    <source>
        <dbReference type="Proteomes" id="UP000650628"/>
    </source>
</evidence>
<sequence>MACVWFIRTAVMEVSQVRIVALNVPTSDSETAGGSAPRGSDGGCGASAVDRGAPAARGTELTLGVGVRETGVASLGRASRSSAKVHAAPARTDHDGCMPMCSPMAVRLFVTGELAMMIDATFRARSFLPEAGICR</sequence>
<dbReference type="AlphaFoldDB" id="A0A8J3TMX0"/>
<name>A0A8J3TMX0_9ACTN</name>
<accession>A0A8J3TMX0</accession>
<proteinExistence type="predicted"/>